<evidence type="ECO:0000313" key="1">
    <source>
        <dbReference type="EMBL" id="KAL3567808.1"/>
    </source>
</evidence>
<accession>A0ACC4ANJ7</accession>
<gene>
    <name evidence="1" type="ORF">D5086_030459</name>
</gene>
<protein>
    <submittedName>
        <fullName evidence="1">Uncharacterized protein</fullName>
    </submittedName>
</protein>
<dbReference type="Proteomes" id="UP000309997">
    <property type="component" value="Unassembled WGS sequence"/>
</dbReference>
<reference evidence="1 2" key="1">
    <citation type="journal article" date="2024" name="Plant Biotechnol. J.">
        <title>Genome and CRISPR/Cas9 system of a widespread forest tree (Populus alba) in the world.</title>
        <authorList>
            <person name="Liu Y.J."/>
            <person name="Jiang P.F."/>
            <person name="Han X.M."/>
            <person name="Li X.Y."/>
            <person name="Wang H.M."/>
            <person name="Wang Y.J."/>
            <person name="Wang X.X."/>
            <person name="Zeng Q.Y."/>
        </authorList>
    </citation>
    <scope>NUCLEOTIDE SEQUENCE [LARGE SCALE GENOMIC DNA]</scope>
    <source>
        <strain evidence="2">cv. PAL-ZL1</strain>
    </source>
</reference>
<evidence type="ECO:0000313" key="2">
    <source>
        <dbReference type="Proteomes" id="UP000309997"/>
    </source>
</evidence>
<name>A0ACC4ANJ7_POPAL</name>
<proteinExistence type="predicted"/>
<organism evidence="1 2">
    <name type="scientific">Populus alba</name>
    <name type="common">White poplar</name>
    <dbReference type="NCBI Taxonomy" id="43335"/>
    <lineage>
        <taxon>Eukaryota</taxon>
        <taxon>Viridiplantae</taxon>
        <taxon>Streptophyta</taxon>
        <taxon>Embryophyta</taxon>
        <taxon>Tracheophyta</taxon>
        <taxon>Spermatophyta</taxon>
        <taxon>Magnoliopsida</taxon>
        <taxon>eudicotyledons</taxon>
        <taxon>Gunneridae</taxon>
        <taxon>Pentapetalae</taxon>
        <taxon>rosids</taxon>
        <taxon>fabids</taxon>
        <taxon>Malpighiales</taxon>
        <taxon>Salicaceae</taxon>
        <taxon>Saliceae</taxon>
        <taxon>Populus</taxon>
    </lineage>
</organism>
<keyword evidence="2" id="KW-1185">Reference proteome</keyword>
<dbReference type="EMBL" id="RCHU02000017">
    <property type="protein sequence ID" value="KAL3567808.1"/>
    <property type="molecule type" value="Genomic_DNA"/>
</dbReference>
<sequence length="81" mass="9397">MARIKGREPEEEELEIPPLRISFPKVTYVMQPDKGVEDESLPQLTVHTLEEVSTKTFVRKLAMGEKFQNWVTHKAPVVFKM</sequence>
<comment type="caution">
    <text evidence="1">The sequence shown here is derived from an EMBL/GenBank/DDBJ whole genome shotgun (WGS) entry which is preliminary data.</text>
</comment>